<evidence type="ECO:0000256" key="3">
    <source>
        <dbReference type="ARBA" id="ARBA00022679"/>
    </source>
</evidence>
<name>A0ABN8R8F4_9CNID</name>
<sequence length="603" mass="70203">MSCNRNCVNKKLCSDSNSVDQRLHFDNGLFLNEMPQESVNDLNVNTSVLLIEPFYGGSHKQLVDLLTKEIPGCVLHCLPAKKWHWRMRTAALWFSQNISHCTKYKVMFASSVLNLAELVALRPDFARLKKVLYFHENQLIYPVRKQQDRDFQYGYNQILSCLVADVIVFNSSFNMESFLSSISSFLKLMPDFRPKGLDQLIRPKCKVLYFPLMGREQMGGTSSAEQEIVHEVPAGEIYEENLVVDTNGGKIVKVNWNSPHPETESDMSRPLHIVWAHRWEHDKGPDLFFHTLYQLADQNLEFKVSVIGETFSEVPDILHQTSGLRQQTPDIIHHRTSDNRRLTSDILHQTSGLRQQTPDIIHQRTESDIRHNTPDIRCLTSDIRRLTSDNKPQTLDIRQQTPDIIHQRTESDMRHNTPDIRCLTSDIRRLTSDSKPQTLDIRQQTPDNTSDNKIRHQTYIIHLASDTRQIFEEAFSCIREHIVHWGYQQSRQEYVNVLKNADVAVSTAEHEFFGVSMLESVQYGCYPLCPNKLVYPEIFPAEYLYSTPQQLAKKLRYFCKNPRHVRTHKVMVDWRQFLWEKLKDQFIELLSPADKESNYSESN</sequence>
<keyword evidence="3" id="KW-0808">Transferase</keyword>
<feature type="domain" description="tRNA-queuosine alpha-mannosyltransferase N-terminal" evidence="8">
    <location>
        <begin position="48"/>
        <end position="212"/>
    </location>
</feature>
<evidence type="ECO:0000259" key="7">
    <source>
        <dbReference type="Pfam" id="PF00534"/>
    </source>
</evidence>
<organism evidence="9 10">
    <name type="scientific">Porites lobata</name>
    <dbReference type="NCBI Taxonomy" id="104759"/>
    <lineage>
        <taxon>Eukaryota</taxon>
        <taxon>Metazoa</taxon>
        <taxon>Cnidaria</taxon>
        <taxon>Anthozoa</taxon>
        <taxon>Hexacorallia</taxon>
        <taxon>Scleractinia</taxon>
        <taxon>Fungiina</taxon>
        <taxon>Poritidae</taxon>
        <taxon>Porites</taxon>
    </lineage>
</organism>
<dbReference type="Proteomes" id="UP001159405">
    <property type="component" value="Unassembled WGS sequence"/>
</dbReference>
<dbReference type="PANTHER" id="PTHR13615">
    <property type="entry name" value="GLYCOSYLTRANSFERASE-LIKE 1"/>
    <property type="match status" value="1"/>
</dbReference>
<evidence type="ECO:0000313" key="10">
    <source>
        <dbReference type="Proteomes" id="UP001159405"/>
    </source>
</evidence>
<evidence type="ECO:0000256" key="4">
    <source>
        <dbReference type="ARBA" id="ARBA00044517"/>
    </source>
</evidence>
<evidence type="ECO:0000256" key="1">
    <source>
        <dbReference type="ARBA" id="ARBA00009481"/>
    </source>
</evidence>
<gene>
    <name evidence="9" type="ORF">PLOB_00015350</name>
</gene>
<evidence type="ECO:0000256" key="6">
    <source>
        <dbReference type="ARBA" id="ARBA00048439"/>
    </source>
</evidence>
<dbReference type="InterPro" id="IPR001296">
    <property type="entry name" value="Glyco_trans_1"/>
</dbReference>
<dbReference type="EC" id="2.4.1.110" evidence="4"/>
<reference evidence="9 10" key="1">
    <citation type="submission" date="2022-05" db="EMBL/GenBank/DDBJ databases">
        <authorList>
            <consortium name="Genoscope - CEA"/>
            <person name="William W."/>
        </authorList>
    </citation>
    <scope>NUCLEOTIDE SEQUENCE [LARGE SCALE GENOMIC DNA]</scope>
</reference>
<accession>A0ABN8R8F4</accession>
<dbReference type="EMBL" id="CALNXK010000192">
    <property type="protein sequence ID" value="CAH3174571.1"/>
    <property type="molecule type" value="Genomic_DNA"/>
</dbReference>
<dbReference type="SUPFAM" id="SSF53756">
    <property type="entry name" value="UDP-Glycosyltransferase/glycogen phosphorylase"/>
    <property type="match status" value="1"/>
</dbReference>
<proteinExistence type="inferred from homology"/>
<keyword evidence="10" id="KW-1185">Reference proteome</keyword>
<dbReference type="PANTHER" id="PTHR13615:SF3">
    <property type="entry name" value="GLYCOSYLTRANSFERASE-LIKE DOMAIN-CONTAINING PROTEIN 1"/>
    <property type="match status" value="1"/>
</dbReference>
<keyword evidence="2" id="KW-0328">Glycosyltransferase</keyword>
<evidence type="ECO:0000256" key="2">
    <source>
        <dbReference type="ARBA" id="ARBA00022676"/>
    </source>
</evidence>
<protein>
    <recommendedName>
        <fullName evidence="5">tRNA-queuosine alpha-mannosyltransferase</fullName>
        <ecNumber evidence="4">2.4.1.110</ecNumber>
    </recommendedName>
</protein>
<dbReference type="Pfam" id="PF00534">
    <property type="entry name" value="Glycos_transf_1"/>
    <property type="match status" value="1"/>
</dbReference>
<comment type="caution">
    <text evidence="9">The sequence shown here is derived from an EMBL/GenBank/DDBJ whole genome shotgun (WGS) entry which is preliminary data.</text>
</comment>
<dbReference type="Gene3D" id="3.40.50.2000">
    <property type="entry name" value="Glycogen Phosphorylase B"/>
    <property type="match status" value="1"/>
</dbReference>
<evidence type="ECO:0000256" key="5">
    <source>
        <dbReference type="ARBA" id="ARBA00044539"/>
    </source>
</evidence>
<feature type="domain" description="Glycosyl transferase family 1" evidence="7">
    <location>
        <begin position="481"/>
        <end position="563"/>
    </location>
</feature>
<dbReference type="InterPro" id="IPR022701">
    <property type="entry name" value="QTMAN_N"/>
</dbReference>
<dbReference type="CDD" id="cd01635">
    <property type="entry name" value="Glycosyltransferase_GTB-type"/>
    <property type="match status" value="1"/>
</dbReference>
<comment type="catalytic activity">
    <reaction evidence="6">
        <text>queuosine(34) in tRNA(Asp) + GDP-alpha-D-mannose = O-4''-alpha-D-mannosylqueuosine(34) in tRNA(Asp) + GDP + H(+)</text>
        <dbReference type="Rhea" id="RHEA:12885"/>
        <dbReference type="Rhea" id="RHEA-COMP:18572"/>
        <dbReference type="Rhea" id="RHEA-COMP:18581"/>
        <dbReference type="ChEBI" id="CHEBI:15378"/>
        <dbReference type="ChEBI" id="CHEBI:57527"/>
        <dbReference type="ChEBI" id="CHEBI:58189"/>
        <dbReference type="ChEBI" id="CHEBI:194431"/>
        <dbReference type="ChEBI" id="CHEBI:194442"/>
        <dbReference type="EC" id="2.4.1.110"/>
    </reaction>
    <physiologicalReaction direction="left-to-right" evidence="6">
        <dbReference type="Rhea" id="RHEA:12886"/>
    </physiologicalReaction>
</comment>
<evidence type="ECO:0000313" key="9">
    <source>
        <dbReference type="EMBL" id="CAH3174571.1"/>
    </source>
</evidence>
<dbReference type="InterPro" id="IPR051862">
    <property type="entry name" value="GT-like_domain_containing_1"/>
</dbReference>
<dbReference type="Pfam" id="PF12038">
    <property type="entry name" value="QTMAN_N"/>
    <property type="match status" value="1"/>
</dbReference>
<comment type="similarity">
    <text evidence="1">Belongs to the glycosyltransferase group 1 family. Glycosyltransferase 4 subfamily.</text>
</comment>
<evidence type="ECO:0000259" key="8">
    <source>
        <dbReference type="Pfam" id="PF12038"/>
    </source>
</evidence>